<evidence type="ECO:0000313" key="3">
    <source>
        <dbReference type="Proteomes" id="UP001596052"/>
    </source>
</evidence>
<evidence type="ECO:0000313" key="2">
    <source>
        <dbReference type="EMBL" id="MFC5453307.1"/>
    </source>
</evidence>
<evidence type="ECO:0000256" key="1">
    <source>
        <dbReference type="SAM" id="SignalP"/>
    </source>
</evidence>
<dbReference type="GO" id="GO:0016787">
    <property type="term" value="F:hydrolase activity"/>
    <property type="evidence" value="ECO:0007669"/>
    <property type="project" value="UniProtKB-KW"/>
</dbReference>
<comment type="caution">
    <text evidence="2">The sequence shown here is derived from an EMBL/GenBank/DDBJ whole genome shotgun (WGS) entry which is preliminary data.</text>
</comment>
<feature type="signal peptide" evidence="1">
    <location>
        <begin position="1"/>
        <end position="21"/>
    </location>
</feature>
<dbReference type="SUPFAM" id="SSF52266">
    <property type="entry name" value="SGNH hydrolase"/>
    <property type="match status" value="1"/>
</dbReference>
<gene>
    <name evidence="2" type="ORF">ACFQDI_00455</name>
</gene>
<name>A0ABW0KL12_9BACT</name>
<dbReference type="Pfam" id="PF00657">
    <property type="entry name" value="Lipase_GDSL"/>
    <property type="match status" value="1"/>
</dbReference>
<keyword evidence="2" id="KW-0378">Hydrolase</keyword>
<dbReference type="PANTHER" id="PTHR30383:SF5">
    <property type="entry name" value="SGNH HYDROLASE-TYPE ESTERASE DOMAIN-CONTAINING PROTEIN"/>
    <property type="match status" value="1"/>
</dbReference>
<dbReference type="InterPro" id="IPR001087">
    <property type="entry name" value="GDSL"/>
</dbReference>
<feature type="chain" id="PRO_5046950242" evidence="1">
    <location>
        <begin position="22"/>
        <end position="369"/>
    </location>
</feature>
<dbReference type="InterPro" id="IPR036514">
    <property type="entry name" value="SGNH_hydro_sf"/>
</dbReference>
<reference evidence="3" key="1">
    <citation type="journal article" date="2019" name="Int. J. Syst. Evol. Microbiol.">
        <title>The Global Catalogue of Microorganisms (GCM) 10K type strain sequencing project: providing services to taxonomists for standard genome sequencing and annotation.</title>
        <authorList>
            <consortium name="The Broad Institute Genomics Platform"/>
            <consortium name="The Broad Institute Genome Sequencing Center for Infectious Disease"/>
            <person name="Wu L."/>
            <person name="Ma J."/>
        </authorList>
    </citation>
    <scope>NUCLEOTIDE SEQUENCE [LARGE SCALE GENOMIC DNA]</scope>
    <source>
        <strain evidence="3">CGMCC 4.1469</strain>
    </source>
</reference>
<dbReference type="Proteomes" id="UP001596052">
    <property type="component" value="Unassembled WGS sequence"/>
</dbReference>
<sequence length="369" mass="40622">MHSHRHLLVAALCLFVPLANAGDLQLTLPPVVYATPDVPISIYYDNIVLTEKPEDYRFEFKCKLGASEDRRWTVTPSDKDIGDYPLAVTVKDVGGKVLEQGQTTLHISPRKSSSTKPLRLLVVGDSLTHASVYPNEIARLLALPGNPKATLLGTHKPAGAKPGVAHEGYGGWKWSDFLIKFAPETPGVAAGPLARKATSPFIFPSADGKKGDFDLLRYFKEHCDNQPPDVVTFLLGINDCFGADPNNPDAKINEVLDHADKLLAAFHKAAPNAKLAVGLTTPPNARQEGFTANYKDKYPRWGWKRIQHRIVQLMLKRLSDREKDGIFIVPTELNLDPVDGYPNNNGVHPNPVGYAQIGASFYSWMKSKL</sequence>
<organism evidence="2 3">
    <name type="scientific">Prosthecobacter fluviatilis</name>
    <dbReference type="NCBI Taxonomy" id="445931"/>
    <lineage>
        <taxon>Bacteria</taxon>
        <taxon>Pseudomonadati</taxon>
        <taxon>Verrucomicrobiota</taxon>
        <taxon>Verrucomicrobiia</taxon>
        <taxon>Verrucomicrobiales</taxon>
        <taxon>Verrucomicrobiaceae</taxon>
        <taxon>Prosthecobacter</taxon>
    </lineage>
</organism>
<accession>A0ABW0KL12</accession>
<dbReference type="PANTHER" id="PTHR30383">
    <property type="entry name" value="THIOESTERASE 1/PROTEASE 1/LYSOPHOSPHOLIPASE L1"/>
    <property type="match status" value="1"/>
</dbReference>
<dbReference type="InterPro" id="IPR051532">
    <property type="entry name" value="Ester_Hydrolysis_Enzymes"/>
</dbReference>
<protein>
    <submittedName>
        <fullName evidence="2">SGNH/GDSL hydrolase family protein</fullName>
    </submittedName>
</protein>
<dbReference type="EMBL" id="JBHSMQ010000001">
    <property type="protein sequence ID" value="MFC5453307.1"/>
    <property type="molecule type" value="Genomic_DNA"/>
</dbReference>
<proteinExistence type="predicted"/>
<keyword evidence="3" id="KW-1185">Reference proteome</keyword>
<dbReference type="RefSeq" id="WP_377162259.1">
    <property type="nucleotide sequence ID" value="NZ_JBHSMQ010000001.1"/>
</dbReference>
<keyword evidence="1" id="KW-0732">Signal</keyword>
<dbReference type="Gene3D" id="3.40.50.1110">
    <property type="entry name" value="SGNH hydrolase"/>
    <property type="match status" value="1"/>
</dbReference>